<dbReference type="InterPro" id="IPR005860">
    <property type="entry name" value="CobD"/>
</dbReference>
<keyword evidence="5" id="KW-0169">Cobalamin biosynthesis</keyword>
<dbReference type="InterPro" id="IPR004839">
    <property type="entry name" value="Aminotransferase_I/II_large"/>
</dbReference>
<dbReference type="EC" id="4.1.1.81" evidence="4"/>
<gene>
    <name evidence="11" type="ORF">GQ588_08405</name>
</gene>
<dbReference type="InterPro" id="IPR015424">
    <property type="entry name" value="PyrdxlP-dep_Trfase"/>
</dbReference>
<feature type="domain" description="Aminotransferase class I/classII large" evidence="10">
    <location>
        <begin position="21"/>
        <end position="343"/>
    </location>
</feature>
<dbReference type="GO" id="GO:0048472">
    <property type="term" value="F:threonine-phosphate decarboxylase activity"/>
    <property type="evidence" value="ECO:0007669"/>
    <property type="project" value="UniProtKB-EC"/>
</dbReference>
<evidence type="ECO:0000256" key="2">
    <source>
        <dbReference type="ARBA" id="ARBA00003444"/>
    </source>
</evidence>
<dbReference type="GO" id="GO:0009236">
    <property type="term" value="P:cobalamin biosynthetic process"/>
    <property type="evidence" value="ECO:0007669"/>
    <property type="project" value="UniProtKB-UniPathway"/>
</dbReference>
<dbReference type="InterPro" id="IPR015421">
    <property type="entry name" value="PyrdxlP-dep_Trfase_major"/>
</dbReference>
<evidence type="ECO:0000256" key="7">
    <source>
        <dbReference type="ARBA" id="ARBA00023239"/>
    </source>
</evidence>
<comment type="catalytic activity">
    <reaction evidence="9">
        <text>O-phospho-L-threonine + H(+) = (R)-1-aminopropan-2-yl phosphate + CO2</text>
        <dbReference type="Rhea" id="RHEA:11492"/>
        <dbReference type="ChEBI" id="CHEBI:15378"/>
        <dbReference type="ChEBI" id="CHEBI:16526"/>
        <dbReference type="ChEBI" id="CHEBI:58563"/>
        <dbReference type="ChEBI" id="CHEBI:58675"/>
        <dbReference type="EC" id="4.1.1.81"/>
    </reaction>
</comment>
<dbReference type="AlphaFoldDB" id="A0A857DJI5"/>
<dbReference type="GO" id="GO:0030170">
    <property type="term" value="F:pyridoxal phosphate binding"/>
    <property type="evidence" value="ECO:0007669"/>
    <property type="project" value="InterPro"/>
</dbReference>
<evidence type="ECO:0000313" key="11">
    <source>
        <dbReference type="EMBL" id="QHA00652.1"/>
    </source>
</evidence>
<evidence type="ECO:0000259" key="10">
    <source>
        <dbReference type="Pfam" id="PF00155"/>
    </source>
</evidence>
<evidence type="ECO:0000256" key="8">
    <source>
        <dbReference type="ARBA" id="ARBA00029996"/>
    </source>
</evidence>
<dbReference type="SUPFAM" id="SSF53383">
    <property type="entry name" value="PLP-dependent transferases"/>
    <property type="match status" value="1"/>
</dbReference>
<keyword evidence="7 11" id="KW-0456">Lyase</keyword>
<proteinExistence type="predicted"/>
<evidence type="ECO:0000313" key="12">
    <source>
        <dbReference type="Proteomes" id="UP000430508"/>
    </source>
</evidence>
<evidence type="ECO:0000256" key="5">
    <source>
        <dbReference type="ARBA" id="ARBA00022573"/>
    </source>
</evidence>
<dbReference type="PANTHER" id="PTHR42885:SF1">
    <property type="entry name" value="THREONINE-PHOSPHATE DECARBOXYLASE"/>
    <property type="match status" value="1"/>
</dbReference>
<accession>A0A857DJI5</accession>
<comment type="function">
    <text evidence="2">Decarboxylates L-threonine-O-3-phosphate to yield (R)-1-amino-2-propanol O-2-phosphate, the precursor for the linkage between the nucleotide loop and the corrin ring in cobalamin.</text>
</comment>
<comment type="pathway">
    <text evidence="3">Cofactor biosynthesis; adenosylcobalamin biosynthesis.</text>
</comment>
<dbReference type="Gene3D" id="3.40.640.10">
    <property type="entry name" value="Type I PLP-dependent aspartate aminotransferase-like (Major domain)"/>
    <property type="match status" value="1"/>
</dbReference>
<dbReference type="CDD" id="cd00609">
    <property type="entry name" value="AAT_like"/>
    <property type="match status" value="1"/>
</dbReference>
<evidence type="ECO:0000256" key="4">
    <source>
        <dbReference type="ARBA" id="ARBA00012285"/>
    </source>
</evidence>
<dbReference type="NCBIfam" id="TIGR01140">
    <property type="entry name" value="L_thr_O3P_dcar"/>
    <property type="match status" value="1"/>
</dbReference>
<evidence type="ECO:0000256" key="9">
    <source>
        <dbReference type="ARBA" id="ARBA00048531"/>
    </source>
</evidence>
<dbReference type="PANTHER" id="PTHR42885">
    <property type="entry name" value="HISTIDINOL-PHOSPHATE AMINOTRANSFERASE-RELATED"/>
    <property type="match status" value="1"/>
</dbReference>
<dbReference type="Pfam" id="PF00155">
    <property type="entry name" value="Aminotran_1_2"/>
    <property type="match status" value="1"/>
</dbReference>
<keyword evidence="6" id="KW-0663">Pyridoxal phosphate</keyword>
<evidence type="ECO:0000256" key="6">
    <source>
        <dbReference type="ARBA" id="ARBA00022898"/>
    </source>
</evidence>
<name>A0A857DJI5_9FIRM</name>
<dbReference type="UniPathway" id="UPA00148"/>
<dbReference type="EMBL" id="CP046996">
    <property type="protein sequence ID" value="QHA00652.1"/>
    <property type="molecule type" value="Genomic_DNA"/>
</dbReference>
<organism evidence="11 12">
    <name type="scientific">Dehalobacter restrictus</name>
    <dbReference type="NCBI Taxonomy" id="55583"/>
    <lineage>
        <taxon>Bacteria</taxon>
        <taxon>Bacillati</taxon>
        <taxon>Bacillota</taxon>
        <taxon>Clostridia</taxon>
        <taxon>Eubacteriales</taxon>
        <taxon>Desulfitobacteriaceae</taxon>
        <taxon>Dehalobacter</taxon>
    </lineage>
</organism>
<sequence length="361" mass="40900">MYQYIHGGDIYSVKKLTGRQEILDFSSNVNPLGLPESVKEAVIRSLDECTNYPDPFCRDLVAALANYEYTDPEYILAANGAAEIIFRLALALKPKKALIFAPTFADYEKALHTVDCSVEYYFLRPEHDFSAREDLLDQISPGLDLMIICNPNNPTGQLCSRAFLQKVLAKSQEIGAIVMIDECFMDFVEDKEQFSVQNCIEQYENLVILKAFTKIFAMPGFRLGYALTSNKKLLEQMRSAGQDWSVSTPAQMAGIAALKETAYLQQTKQLIQTERRFLIDSLLGLGLQIIGSRANYIFFRTQRTDLTEKLIKRGIMVRPCSNYVNLNDEYFRVAVKSREDNLKLSAALRDVIFDESSHGHC</sequence>
<reference evidence="11 12" key="1">
    <citation type="submission" date="2019-12" db="EMBL/GenBank/DDBJ databases">
        <title>Sequence classification of anaerobic respiratory reductive dehalogenases: First we see many, then we see few.</title>
        <authorList>
            <person name="Molenda O."/>
            <person name="Puentes Jacome L.A."/>
            <person name="Cao X."/>
            <person name="Nesbo C.L."/>
            <person name="Tang S."/>
            <person name="Morson N."/>
            <person name="Patron J."/>
            <person name="Lomheim L."/>
            <person name="Wishart D.S."/>
            <person name="Edwards E.A."/>
        </authorList>
    </citation>
    <scope>NUCLEOTIDE SEQUENCE [LARGE SCALE GENOMIC DNA]</scope>
    <source>
        <strain evidence="11 12">12DCA</strain>
    </source>
</reference>
<evidence type="ECO:0000256" key="1">
    <source>
        <dbReference type="ARBA" id="ARBA00001933"/>
    </source>
</evidence>
<dbReference type="InterPro" id="IPR015422">
    <property type="entry name" value="PyrdxlP-dep_Trfase_small"/>
</dbReference>
<protein>
    <recommendedName>
        <fullName evidence="4">threonine-phosphate decarboxylase</fullName>
        <ecNumber evidence="4">4.1.1.81</ecNumber>
    </recommendedName>
    <alternativeName>
        <fullName evidence="8">L-threonine-O-3-phosphate decarboxylase</fullName>
    </alternativeName>
</protein>
<dbReference type="Gene3D" id="3.90.1150.10">
    <property type="entry name" value="Aspartate Aminotransferase, domain 1"/>
    <property type="match status" value="1"/>
</dbReference>
<evidence type="ECO:0000256" key="3">
    <source>
        <dbReference type="ARBA" id="ARBA00004953"/>
    </source>
</evidence>
<comment type="cofactor">
    <cofactor evidence="1">
        <name>pyridoxal 5'-phosphate</name>
        <dbReference type="ChEBI" id="CHEBI:597326"/>
    </cofactor>
</comment>
<dbReference type="RefSeq" id="WP_019226065.1">
    <property type="nucleotide sequence ID" value="NZ_CP046996.1"/>
</dbReference>
<dbReference type="Proteomes" id="UP000430508">
    <property type="component" value="Chromosome"/>
</dbReference>